<organism evidence="9 10">
    <name type="scientific">Catellatospora aurea</name>
    <dbReference type="NCBI Taxonomy" id="1337874"/>
    <lineage>
        <taxon>Bacteria</taxon>
        <taxon>Bacillati</taxon>
        <taxon>Actinomycetota</taxon>
        <taxon>Actinomycetes</taxon>
        <taxon>Micromonosporales</taxon>
        <taxon>Micromonosporaceae</taxon>
        <taxon>Catellatospora</taxon>
    </lineage>
</organism>
<dbReference type="InterPro" id="IPR001434">
    <property type="entry name" value="OmcB-like_DUF11"/>
</dbReference>
<accession>A0ABW2GU09</accession>
<keyword evidence="4" id="KW-0572">Peptidoglycan-anchor</keyword>
<keyword evidence="10" id="KW-1185">Reference proteome</keyword>
<keyword evidence="1" id="KW-0134">Cell wall</keyword>
<comment type="caution">
    <text evidence="9">The sequence shown here is derived from an EMBL/GenBank/DDBJ whole genome shotgun (WGS) entry which is preliminary data.</text>
</comment>
<dbReference type="PROSITE" id="PS50847">
    <property type="entry name" value="GRAM_POS_ANCHORING"/>
    <property type="match status" value="1"/>
</dbReference>
<reference evidence="10" key="1">
    <citation type="journal article" date="2019" name="Int. J. Syst. Evol. Microbiol.">
        <title>The Global Catalogue of Microorganisms (GCM) 10K type strain sequencing project: providing services to taxonomists for standard genome sequencing and annotation.</title>
        <authorList>
            <consortium name="The Broad Institute Genomics Platform"/>
            <consortium name="The Broad Institute Genome Sequencing Center for Infectious Disease"/>
            <person name="Wu L."/>
            <person name="Ma J."/>
        </authorList>
    </citation>
    <scope>NUCLEOTIDE SEQUENCE [LARGE SCALE GENOMIC DNA]</scope>
    <source>
        <strain evidence="10">CGMCC 1.9106</strain>
    </source>
</reference>
<dbReference type="Proteomes" id="UP001596392">
    <property type="component" value="Unassembled WGS sequence"/>
</dbReference>
<evidence type="ECO:0000256" key="3">
    <source>
        <dbReference type="ARBA" id="ARBA00022729"/>
    </source>
</evidence>
<protein>
    <submittedName>
        <fullName evidence="9">LPXTG cell wall anchor domain-containing protein</fullName>
    </submittedName>
</protein>
<feature type="domain" description="Gram-positive cocci surface proteins LPxTG" evidence="8">
    <location>
        <begin position="279"/>
        <end position="312"/>
    </location>
</feature>
<feature type="compositionally biased region" description="Low complexity" evidence="5">
    <location>
        <begin position="198"/>
        <end position="277"/>
    </location>
</feature>
<evidence type="ECO:0000256" key="5">
    <source>
        <dbReference type="SAM" id="MobiDB-lite"/>
    </source>
</evidence>
<keyword evidence="6" id="KW-0812">Transmembrane</keyword>
<dbReference type="InterPro" id="IPR019931">
    <property type="entry name" value="LPXTG_anchor"/>
</dbReference>
<keyword evidence="6" id="KW-1133">Transmembrane helix</keyword>
<feature type="chain" id="PRO_5047068846" evidence="7">
    <location>
        <begin position="35"/>
        <end position="312"/>
    </location>
</feature>
<feature type="region of interest" description="Disordered" evidence="5">
    <location>
        <begin position="198"/>
        <end position="278"/>
    </location>
</feature>
<dbReference type="RefSeq" id="WP_376806700.1">
    <property type="nucleotide sequence ID" value="NZ_JBHTAC010000011.1"/>
</dbReference>
<evidence type="ECO:0000313" key="10">
    <source>
        <dbReference type="Proteomes" id="UP001596392"/>
    </source>
</evidence>
<sequence>MHVVPGPRLALRLGAVATAPLAAAVLGLATPALAEPTATPSAGGPAAAAAAPAQVRDIAISATPTYAQIKVGETALIKLTVKNLGTNNPVEPYYGFLTTTGIQVVAAPAECVEYDASGLADEAAAAAAAEPEFGSYFDCTLAQLKAGATVTKEITVKLTKNSEQGLFAFADDWAYEQNDELDADPDNNYVDVTVRPVAVTPTPTPTTSQSPSPSPSASTSPSASASPSASVSASASPSPTASTSASATGTPSASASATATGTATASASPTSSAPAAGELPLTGTKIYTMAGMGAAILFAGAILMLIGRRRRA</sequence>
<keyword evidence="6" id="KW-0472">Membrane</keyword>
<gene>
    <name evidence="9" type="ORF">ACFQO7_13665</name>
</gene>
<keyword evidence="3 7" id="KW-0732">Signal</keyword>
<dbReference type="InterPro" id="IPR013783">
    <property type="entry name" value="Ig-like_fold"/>
</dbReference>
<evidence type="ECO:0000313" key="9">
    <source>
        <dbReference type="EMBL" id="MFC7243525.1"/>
    </source>
</evidence>
<feature type="signal peptide" evidence="7">
    <location>
        <begin position="1"/>
        <end position="34"/>
    </location>
</feature>
<keyword evidence="2" id="KW-0964">Secreted</keyword>
<dbReference type="Pfam" id="PF01345">
    <property type="entry name" value="DUF11"/>
    <property type="match status" value="1"/>
</dbReference>
<evidence type="ECO:0000256" key="2">
    <source>
        <dbReference type="ARBA" id="ARBA00022525"/>
    </source>
</evidence>
<evidence type="ECO:0000256" key="6">
    <source>
        <dbReference type="SAM" id="Phobius"/>
    </source>
</evidence>
<evidence type="ECO:0000256" key="1">
    <source>
        <dbReference type="ARBA" id="ARBA00022512"/>
    </source>
</evidence>
<proteinExistence type="predicted"/>
<evidence type="ECO:0000256" key="4">
    <source>
        <dbReference type="ARBA" id="ARBA00023088"/>
    </source>
</evidence>
<dbReference type="NCBIfam" id="TIGR01167">
    <property type="entry name" value="LPXTG_anchor"/>
    <property type="match status" value="1"/>
</dbReference>
<evidence type="ECO:0000256" key="7">
    <source>
        <dbReference type="SAM" id="SignalP"/>
    </source>
</evidence>
<dbReference type="EMBL" id="JBHTAC010000011">
    <property type="protein sequence ID" value="MFC7243525.1"/>
    <property type="molecule type" value="Genomic_DNA"/>
</dbReference>
<dbReference type="Gene3D" id="2.60.40.10">
    <property type="entry name" value="Immunoglobulins"/>
    <property type="match status" value="1"/>
</dbReference>
<evidence type="ECO:0000259" key="8">
    <source>
        <dbReference type="PROSITE" id="PS50847"/>
    </source>
</evidence>
<name>A0ABW2GU09_9ACTN</name>
<feature type="transmembrane region" description="Helical" evidence="6">
    <location>
        <begin position="286"/>
        <end position="306"/>
    </location>
</feature>